<dbReference type="EMBL" id="CAWUPB010001108">
    <property type="protein sequence ID" value="CAK7337957.1"/>
    <property type="molecule type" value="Genomic_DNA"/>
</dbReference>
<feature type="region of interest" description="Disordered" evidence="1">
    <location>
        <begin position="405"/>
        <end position="442"/>
    </location>
</feature>
<evidence type="ECO:0000313" key="3">
    <source>
        <dbReference type="EMBL" id="CAK7337957.1"/>
    </source>
</evidence>
<dbReference type="SUPFAM" id="SSF143456">
    <property type="entry name" value="VC0467-like"/>
    <property type="match status" value="1"/>
</dbReference>
<reference evidence="3 4" key="1">
    <citation type="submission" date="2024-01" db="EMBL/GenBank/DDBJ databases">
        <authorList>
            <person name="Waweru B."/>
        </authorList>
    </citation>
    <scope>NUCLEOTIDE SEQUENCE [LARGE SCALE GENOMIC DNA]</scope>
</reference>
<proteinExistence type="predicted"/>
<dbReference type="Pfam" id="PF02622">
    <property type="entry name" value="DUF179"/>
    <property type="match status" value="1"/>
</dbReference>
<dbReference type="Proteomes" id="UP001314170">
    <property type="component" value="Unassembled WGS sequence"/>
</dbReference>
<dbReference type="SUPFAM" id="SSF52833">
    <property type="entry name" value="Thioredoxin-like"/>
    <property type="match status" value="1"/>
</dbReference>
<accession>A0AAV1RNY6</accession>
<evidence type="ECO:0000256" key="1">
    <source>
        <dbReference type="SAM" id="MobiDB-lite"/>
    </source>
</evidence>
<dbReference type="InterPro" id="IPR003774">
    <property type="entry name" value="AlgH-like"/>
</dbReference>
<keyword evidence="4" id="KW-1185">Reference proteome</keyword>
<comment type="caution">
    <text evidence="3">The sequence shown here is derived from an EMBL/GenBank/DDBJ whole genome shotgun (WGS) entry which is preliminary data.</text>
</comment>
<dbReference type="Gene3D" id="3.40.30.10">
    <property type="entry name" value="Glutaredoxin"/>
    <property type="match status" value="2"/>
</dbReference>
<evidence type="ECO:0008006" key="5">
    <source>
        <dbReference type="Google" id="ProtNLM"/>
    </source>
</evidence>
<name>A0AAV1RNY6_9ROSI</name>
<feature type="compositionally biased region" description="Basic and acidic residues" evidence="1">
    <location>
        <begin position="538"/>
        <end position="550"/>
    </location>
</feature>
<dbReference type="PANTHER" id="PTHR31984">
    <property type="entry name" value="TRANSPORTER, PUTATIVE (DUF179)-RELATED"/>
    <property type="match status" value="1"/>
</dbReference>
<evidence type="ECO:0000256" key="2">
    <source>
        <dbReference type="SAM" id="SignalP"/>
    </source>
</evidence>
<organism evidence="3 4">
    <name type="scientific">Dovyalis caffra</name>
    <dbReference type="NCBI Taxonomy" id="77055"/>
    <lineage>
        <taxon>Eukaryota</taxon>
        <taxon>Viridiplantae</taxon>
        <taxon>Streptophyta</taxon>
        <taxon>Embryophyta</taxon>
        <taxon>Tracheophyta</taxon>
        <taxon>Spermatophyta</taxon>
        <taxon>Magnoliopsida</taxon>
        <taxon>eudicotyledons</taxon>
        <taxon>Gunneridae</taxon>
        <taxon>Pentapetalae</taxon>
        <taxon>rosids</taxon>
        <taxon>fabids</taxon>
        <taxon>Malpighiales</taxon>
        <taxon>Salicaceae</taxon>
        <taxon>Flacourtieae</taxon>
        <taxon>Dovyalis</taxon>
    </lineage>
</organism>
<feature type="region of interest" description="Disordered" evidence="1">
    <location>
        <begin position="191"/>
        <end position="216"/>
    </location>
</feature>
<feature type="compositionally biased region" description="Polar residues" evidence="1">
    <location>
        <begin position="405"/>
        <end position="427"/>
    </location>
</feature>
<dbReference type="PANTHER" id="PTHR31984:SF12">
    <property type="entry name" value="THIOREDOXIN DOMAIN-CONTAINING PROTEIN"/>
    <property type="match status" value="1"/>
</dbReference>
<gene>
    <name evidence="3" type="ORF">DCAF_LOCUS12998</name>
</gene>
<evidence type="ECO:0000313" key="4">
    <source>
        <dbReference type="Proteomes" id="UP001314170"/>
    </source>
</evidence>
<keyword evidence="2" id="KW-0732">Signal</keyword>
<protein>
    <recommendedName>
        <fullName evidence="5">Thioredoxin domain-containing protein</fullName>
    </recommendedName>
</protein>
<feature type="signal peptide" evidence="2">
    <location>
        <begin position="1"/>
        <end position="23"/>
    </location>
</feature>
<dbReference type="Gene3D" id="3.40.1740.10">
    <property type="entry name" value="VC0467-like"/>
    <property type="match status" value="1"/>
</dbReference>
<sequence>MGKSSLIIFILAIVITSSSTVDGESDSGIGQWQILTKQNFSSQISLHPHILLLVSVPWSGESRSLMKEITHLVIDKKEGFGSLKLMYMHRNNEKMLADAIGAGLTDEITLLYYHHSLYYKYKGKFRARNILSSIFPYLSLLPEDMPLKRLSGEGDLKMFIESTDKAVLLLEFCGWTDKLMAREKNNGSKTGFGVRGFDGESNGISTPKGKENQKETENGEMKCGMENGFGGIPWLGEFASVNDNASLQETDSQDAVDLKPGAGSCSLEEFQKFDSFFSSFMTVVREFFLPPEKHRFGWVLERSLLSPLDVGDLGSWSVMLYYNGCPSCSRILKEGDGMKRVLQMEKSIVTELESDRHDLDSEIPSNKPSVLLFVDRSSDLLETRRKSKEALDIFRELALHYHISNQTGQQSNDKSEASSARASTEYKSISEHPKLKLSPTAQNIKSKDKMSIMIVNDGKPVMLDSMDSGLEGSSLHEIFTYLLQKKGEAKLSSVAKEAGFQLLSDDFNIKVADALPSKAEVESKQVLSDEIVVRTSTDLDKDSASNHREVSQPTSSQDDEEKPTCFDPSRHLLSVEPGQHESDHTPPFLENASTEEKGSFQVDKLGEEQLNFQIFKGSFFFCDGNYRLLTALTGETSIPSLVIIDPVSQQHYVFPEHVNLSYSLVEDFLHGFLNGSLVPYQRSESEPESSREETHPPFVNMDFHEADSIPQVTAHTFSEQVLGFNQSDNDITANAWNEDVLVLFSNSWCGFCQRMELIVREVHRAIKGYMNLLKTGSRSGETKLTGDNPKKLPKIFLMDCTLNDCSLILKSMNQREVYPTLLLFPAERKTTVCYEGDMAVADVITFIADRGINSQHLTSENGILRTVAEKRGRNLLKDASTAAKDETHEVLLKTLTPKRTVQYGQTKSHAPKGLHDTASQVAVGSILIATEKLNIQPFDKSRILIVKADKHTGFQGLIYNKHMRWDTLQELEEESKLLKEAPLSFGGPLVTHGMPLVALTRRAVEAQYPEVAPGTYFVGQSATLNAIEEIRSGNQSVSNYWFFLGFSSWGWDQLFDEIAQGAWNLSEYNKELLDWP</sequence>
<dbReference type="InterPro" id="IPR036249">
    <property type="entry name" value="Thioredoxin-like_sf"/>
</dbReference>
<dbReference type="AlphaFoldDB" id="A0AAV1RNY6"/>
<feature type="region of interest" description="Disordered" evidence="1">
    <location>
        <begin position="538"/>
        <end position="597"/>
    </location>
</feature>
<feature type="chain" id="PRO_5043751839" description="Thioredoxin domain-containing protein" evidence="2">
    <location>
        <begin position="24"/>
        <end position="1076"/>
    </location>
</feature>